<dbReference type="EMBL" id="WNJL01000003">
    <property type="protein sequence ID" value="NDU41242.1"/>
    <property type="molecule type" value="Genomic_DNA"/>
</dbReference>
<evidence type="ECO:0000313" key="1">
    <source>
        <dbReference type="EMBL" id="NDU41242.1"/>
    </source>
</evidence>
<proteinExistence type="predicted"/>
<name>A0A845U0Z6_9PROT</name>
<reference evidence="1" key="1">
    <citation type="submission" date="2019-11" db="EMBL/GenBank/DDBJ databases">
        <title>Acidithiobacillus ferrianus sp. nov.: a facultatively anaerobic and extremely acidophilic chemolithoautotroph.</title>
        <authorList>
            <person name="Norris P.R."/>
            <person name="Falagan C."/>
            <person name="Moya-Beltran A."/>
            <person name="Castro M."/>
            <person name="Quatrini R."/>
            <person name="Johnson D.B."/>
        </authorList>
    </citation>
    <scope>NUCLEOTIDE SEQUENCE [LARGE SCALE GENOMIC DNA]</scope>
    <source>
        <strain evidence="1">MG</strain>
    </source>
</reference>
<dbReference type="Pfam" id="PF13671">
    <property type="entry name" value="AAA_33"/>
    <property type="match status" value="1"/>
</dbReference>
<accession>A0A845U0Z6</accession>
<sequence>MIIGGLPGSGKTHLGAMLSEQVGLFLDKDTVSRFFSEFLLEILGKSPNDRESPEYLEKVRPLEYKTLIKIAKDNLAASHSVVCSAPFIKEFCDSDWVEKMQVDAELSDSTCYFLWMNSDEETLHERIRNRNAGRDLWKLANWNTWYASVPKDPPTVTIPDLVVFDNRMTAGVSLQQQIATFLAHL</sequence>
<gene>
    <name evidence="1" type="ORF">GL267_00910</name>
</gene>
<protein>
    <submittedName>
        <fullName evidence="1">AAA family ATPase</fullName>
    </submittedName>
</protein>
<dbReference type="InterPro" id="IPR027417">
    <property type="entry name" value="P-loop_NTPase"/>
</dbReference>
<dbReference type="Gene3D" id="3.40.50.300">
    <property type="entry name" value="P-loop containing nucleotide triphosphate hydrolases"/>
    <property type="match status" value="1"/>
</dbReference>
<dbReference type="RefSeq" id="WP_163095761.1">
    <property type="nucleotide sequence ID" value="NZ_CP127523.1"/>
</dbReference>
<dbReference type="SUPFAM" id="SSF52540">
    <property type="entry name" value="P-loop containing nucleoside triphosphate hydrolases"/>
    <property type="match status" value="1"/>
</dbReference>
<organism evidence="1">
    <name type="scientific">Acidithiobacillus ferrianus</name>
    <dbReference type="NCBI Taxonomy" id="2678518"/>
    <lineage>
        <taxon>Bacteria</taxon>
        <taxon>Pseudomonadati</taxon>
        <taxon>Pseudomonadota</taxon>
        <taxon>Acidithiobacillia</taxon>
        <taxon>Acidithiobacillales</taxon>
        <taxon>Acidithiobacillaceae</taxon>
        <taxon>Acidithiobacillus</taxon>
    </lineage>
</organism>
<dbReference type="AlphaFoldDB" id="A0A845U0Z6"/>
<comment type="caution">
    <text evidence="1">The sequence shown here is derived from an EMBL/GenBank/DDBJ whole genome shotgun (WGS) entry which is preliminary data.</text>
</comment>